<dbReference type="InterPro" id="IPR001863">
    <property type="entry name" value="Glypican"/>
</dbReference>
<feature type="compositionally biased region" description="Polar residues" evidence="13">
    <location>
        <begin position="386"/>
        <end position="409"/>
    </location>
</feature>
<evidence type="ECO:0000256" key="6">
    <source>
        <dbReference type="ARBA" id="ARBA00022974"/>
    </source>
</evidence>
<evidence type="ECO:0000256" key="4">
    <source>
        <dbReference type="ARBA" id="ARBA00022622"/>
    </source>
</evidence>
<comment type="function">
    <text evidence="12">Cell surface proteoglycan.</text>
</comment>
<dbReference type="Proteomes" id="UP000594260">
    <property type="component" value="Unplaced"/>
</dbReference>
<feature type="region of interest" description="Disordered" evidence="13">
    <location>
        <begin position="526"/>
        <end position="597"/>
    </location>
</feature>
<evidence type="ECO:0008006" key="16">
    <source>
        <dbReference type="Google" id="ProtNLM"/>
    </source>
</evidence>
<dbReference type="GO" id="GO:0005886">
    <property type="term" value="C:plasma membrane"/>
    <property type="evidence" value="ECO:0007669"/>
    <property type="project" value="UniProtKB-SubCell"/>
</dbReference>
<evidence type="ECO:0000256" key="5">
    <source>
        <dbReference type="ARBA" id="ARBA00022729"/>
    </source>
</evidence>
<keyword evidence="3" id="KW-1003">Cell membrane</keyword>
<evidence type="ECO:0000313" key="15">
    <source>
        <dbReference type="Proteomes" id="UP000594260"/>
    </source>
</evidence>
<evidence type="ECO:0000256" key="11">
    <source>
        <dbReference type="RuleBase" id="RU003518"/>
    </source>
</evidence>
<comment type="similarity">
    <text evidence="2 11">Belongs to the glypican family.</text>
</comment>
<evidence type="ECO:0000256" key="10">
    <source>
        <dbReference type="ARBA" id="ARBA00023288"/>
    </source>
</evidence>
<keyword evidence="10 12" id="KW-0449">Lipoprotein</keyword>
<evidence type="ECO:0000256" key="2">
    <source>
        <dbReference type="ARBA" id="ARBA00010260"/>
    </source>
</evidence>
<dbReference type="EnsemblMetazoa" id="XM_022810952">
    <property type="protein sequence ID" value="XP_022666687"/>
    <property type="gene ID" value="LOC111252678"/>
</dbReference>
<dbReference type="AlphaFoldDB" id="A0A7M7KJ78"/>
<comment type="subcellular location">
    <subcellularLocation>
        <location evidence="1 12">Cell membrane</location>
        <topology evidence="1 12">Lipid-anchor</topology>
        <topology evidence="1 12">GPI-anchor</topology>
    </subcellularLocation>
</comment>
<dbReference type="PANTHER" id="PTHR10822:SF29">
    <property type="entry name" value="DIVISION ABNORMALLY DELAYED PROTEIN"/>
    <property type="match status" value="1"/>
</dbReference>
<evidence type="ECO:0000256" key="12">
    <source>
        <dbReference type="RuleBase" id="RU003519"/>
    </source>
</evidence>
<dbReference type="PROSITE" id="PS01207">
    <property type="entry name" value="GLYPICAN"/>
    <property type="match status" value="1"/>
</dbReference>
<dbReference type="GO" id="GO:0009986">
    <property type="term" value="C:cell surface"/>
    <property type="evidence" value="ECO:0007669"/>
    <property type="project" value="TreeGrafter"/>
</dbReference>
<accession>A0A7M7KJ78</accession>
<keyword evidence="8" id="KW-0325">Glycoprotein</keyword>
<feature type="compositionally biased region" description="Low complexity" evidence="13">
    <location>
        <begin position="580"/>
        <end position="597"/>
    </location>
</feature>
<keyword evidence="6 12" id="KW-0654">Proteoglycan</keyword>
<dbReference type="CTD" id="39013"/>
<evidence type="ECO:0000256" key="13">
    <source>
        <dbReference type="SAM" id="MobiDB-lite"/>
    </source>
</evidence>
<dbReference type="GO" id="GO:0098552">
    <property type="term" value="C:side of membrane"/>
    <property type="evidence" value="ECO:0007669"/>
    <property type="project" value="UniProtKB-KW"/>
</dbReference>
<dbReference type="GO" id="GO:1905475">
    <property type="term" value="P:regulation of protein localization to membrane"/>
    <property type="evidence" value="ECO:0007669"/>
    <property type="project" value="TreeGrafter"/>
</dbReference>
<organism evidence="14 15">
    <name type="scientific">Varroa destructor</name>
    <name type="common">Honeybee mite</name>
    <dbReference type="NCBI Taxonomy" id="109461"/>
    <lineage>
        <taxon>Eukaryota</taxon>
        <taxon>Metazoa</taxon>
        <taxon>Ecdysozoa</taxon>
        <taxon>Arthropoda</taxon>
        <taxon>Chelicerata</taxon>
        <taxon>Arachnida</taxon>
        <taxon>Acari</taxon>
        <taxon>Parasitiformes</taxon>
        <taxon>Mesostigmata</taxon>
        <taxon>Gamasina</taxon>
        <taxon>Dermanyssoidea</taxon>
        <taxon>Varroidae</taxon>
        <taxon>Varroa</taxon>
    </lineage>
</organism>
<evidence type="ECO:0000256" key="8">
    <source>
        <dbReference type="ARBA" id="ARBA00023180"/>
    </source>
</evidence>
<protein>
    <recommendedName>
        <fullName evidence="16">Glypican-5</fullName>
    </recommendedName>
</protein>
<dbReference type="GO" id="GO:0016477">
    <property type="term" value="P:cell migration"/>
    <property type="evidence" value="ECO:0007669"/>
    <property type="project" value="TreeGrafter"/>
</dbReference>
<evidence type="ECO:0000256" key="7">
    <source>
        <dbReference type="ARBA" id="ARBA00023136"/>
    </source>
</evidence>
<proteinExistence type="inferred from homology"/>
<name>A0A7M7KJ78_VARDE</name>
<dbReference type="GO" id="GO:0090263">
    <property type="term" value="P:positive regulation of canonical Wnt signaling pathway"/>
    <property type="evidence" value="ECO:0007669"/>
    <property type="project" value="TreeGrafter"/>
</dbReference>
<evidence type="ECO:0000256" key="9">
    <source>
        <dbReference type="ARBA" id="ARBA00023207"/>
    </source>
</evidence>
<evidence type="ECO:0000313" key="14">
    <source>
        <dbReference type="EnsemblMetazoa" id="XP_022666687"/>
    </source>
</evidence>
<keyword evidence="9 12" id="KW-0357">Heparan sulfate</keyword>
<feature type="region of interest" description="Disordered" evidence="13">
    <location>
        <begin position="381"/>
        <end position="409"/>
    </location>
</feature>
<dbReference type="InterPro" id="IPR019803">
    <property type="entry name" value="Glypican_CS"/>
</dbReference>
<keyword evidence="15" id="KW-1185">Reference proteome</keyword>
<sequence>MKKHAFVSVGADSGAIVVLLLTALTFRVSSASASTADATDTNESSTLPACNRTVRIVETTHSRANSLLIDFPFKDELRLSQAEDGDLCGGQASCCSRDLQQRLLRQVPHLMQQKLRFVETSADDLIRFGKEFKEAYSKALDDSREHTLYALHTDLKFFRHNDSVDLFYQKLRLYLIDPPAKTGEKLSKLHIGSAVQQLFSELFISVFHQLANPRLRSFSDEYSDCLRKQSSSIQPFGDGPQRLSAYFSKSFQAAHLLMKSTQYMSKILRMAANMNVTSNNGCARALARMFYCPTCRGLYDLHPCISFCLNVMRGCFAPWADLDPAWSSLVDKTTLLLKKSQETNCEVEHALLILPRRLIDAVQYAMDNGIEVVKRVRANCGDPQGPTGSAVSTSQRPSTIQQSSSPTNLLTGPAKKLEILTIGLQVKLGEIRDLLGIFSEFLCTPRGNSNCWTGVEKGNYRKSIAERGIIAQRLNSEVSLSDHQTPIYQSLDKYSAQMKRMSTEIANAGVMKIRPESNNYQGIETRQQEGGVHEGSGDLEGSGDFEGSGSGAGPDDDTEADHEQETNVAVMRSNFNASVPVTTDPSDPNSSPSRTNPSLVDVLLLATAIIVLRNYQ</sequence>
<keyword evidence="7 12" id="KW-0472">Membrane</keyword>
<dbReference type="PANTHER" id="PTHR10822">
    <property type="entry name" value="GLYPICAN"/>
    <property type="match status" value="1"/>
</dbReference>
<dbReference type="OrthoDB" id="6497571at2759"/>
<dbReference type="KEGG" id="vde:111252678"/>
<dbReference type="InParanoid" id="A0A7M7KJ78"/>
<dbReference type="RefSeq" id="XP_022666687.1">
    <property type="nucleotide sequence ID" value="XM_022810952.1"/>
</dbReference>
<keyword evidence="5" id="KW-0732">Signal</keyword>
<feature type="compositionally biased region" description="Gly residues" evidence="13">
    <location>
        <begin position="538"/>
        <end position="552"/>
    </location>
</feature>
<reference evidence="14" key="1">
    <citation type="submission" date="2021-01" db="UniProtKB">
        <authorList>
            <consortium name="EnsemblMetazoa"/>
        </authorList>
    </citation>
    <scope>IDENTIFICATION</scope>
</reference>
<keyword evidence="4 12" id="KW-0336">GPI-anchor</keyword>
<dbReference type="GeneID" id="111252678"/>
<dbReference type="GO" id="GO:0005576">
    <property type="term" value="C:extracellular region"/>
    <property type="evidence" value="ECO:0007669"/>
    <property type="project" value="TreeGrafter"/>
</dbReference>
<dbReference type="Pfam" id="PF01153">
    <property type="entry name" value="Glypican"/>
    <property type="match status" value="1"/>
</dbReference>
<evidence type="ECO:0000256" key="1">
    <source>
        <dbReference type="ARBA" id="ARBA00004609"/>
    </source>
</evidence>
<evidence type="ECO:0000256" key="3">
    <source>
        <dbReference type="ARBA" id="ARBA00022475"/>
    </source>
</evidence>
<dbReference type="FunCoup" id="A0A7M7KJ78">
    <property type="interactions" value="120"/>
</dbReference>